<sequence length="772" mass="83855">MISAIAARKAAQQRQEQQETTPQRLPSLSPPPLSPPPRSPKRKPSAQRSKPPSKRQKNDINQKQNASSPPTPKSDVFRAQDDVIIIESDDDDDVEPISQNLSGDSDIEMLSAPPAHPVKRAWSPSRPLDDSSDEDDTTVDVSELIDIPVRLSRLPDTNIGVTLSTFVPVPSQNIYYLSTSDVAKMGLQLEEKGTVVVLEPGQKLCILGTCRLTLLKGAFAINGTMLRPSTKSHNVFAPRSSPLPILEGRAGSKVAIDASLLPHVIQAHVQPQSALVLLQELRSNVEGLGRVCRIFDGVYELSGWQDEWISAPFQLDGIYLVKKQTRDTAPFILPPTWSKALPPSPSSLPNNPIYLIKGPKKCGKSSFARTLLNTLLSSYARVAYIDCDLGQSEFTPGGMVTLNVISHSTFGPPYTHLTVPLRAHFVGATTPRSTPSWYLDAVRDLVEVWRVDVQHAPVGEGECDDEGIGETTPLIVNTMGWVKGLGADLMQKIEEMVEPGQIFEFQTDESVSSMPSLHSPPPRDTTNVHILEPAPLSILSTNYTPADHRTISLLSYFYATFSPPAPPSRFTDVNQTFEQVTACGWDTTHPLCAIPPYEVDIHAAFDQIVLTGAGSEDVVPEELGRVLNGALIGFVKLDHHQHPLSSPEGTGDKILPYIQGQAPPPPSESSCIGLGLVRGVSFVNSSDCSSAVLHILTPIPLTHLSSARIIVKGEMELPIWGMLDFSSASDAGGVAGVEKGNVPYLQWGRASDGAIGAERRRVRRNLMRRGQA</sequence>
<dbReference type="Pfam" id="PF16575">
    <property type="entry name" value="CLP1_P"/>
    <property type="match status" value="1"/>
</dbReference>
<dbReference type="GO" id="GO:0005634">
    <property type="term" value="C:nucleus"/>
    <property type="evidence" value="ECO:0007669"/>
    <property type="project" value="TreeGrafter"/>
</dbReference>
<dbReference type="EMBL" id="MU151547">
    <property type="protein sequence ID" value="KAF9442907.1"/>
    <property type="molecule type" value="Genomic_DNA"/>
</dbReference>
<feature type="domain" description="Clp1 P-loop" evidence="10">
    <location>
        <begin position="358"/>
        <end position="558"/>
    </location>
</feature>
<name>A0A9P5X258_9AGAR</name>
<feature type="domain" description="NOL9 N-terminal" evidence="11">
    <location>
        <begin position="189"/>
        <end position="243"/>
    </location>
</feature>
<evidence type="ECO:0000259" key="11">
    <source>
        <dbReference type="Pfam" id="PF24419"/>
    </source>
</evidence>
<evidence type="ECO:0000256" key="5">
    <source>
        <dbReference type="ARBA" id="ARBA00022741"/>
    </source>
</evidence>
<evidence type="ECO:0000313" key="13">
    <source>
        <dbReference type="Proteomes" id="UP000807342"/>
    </source>
</evidence>
<evidence type="ECO:0000256" key="4">
    <source>
        <dbReference type="ARBA" id="ARBA00022679"/>
    </source>
</evidence>
<dbReference type="OrthoDB" id="2405412at2759"/>
<accession>A0A9P5X258</accession>
<evidence type="ECO:0000313" key="12">
    <source>
        <dbReference type="EMBL" id="KAF9442907.1"/>
    </source>
</evidence>
<evidence type="ECO:0000256" key="9">
    <source>
        <dbReference type="SAM" id="MobiDB-lite"/>
    </source>
</evidence>
<gene>
    <name evidence="12" type="ORF">P691DRAFT_738484</name>
</gene>
<dbReference type="Proteomes" id="UP000807342">
    <property type="component" value="Unassembled WGS sequence"/>
</dbReference>
<keyword evidence="7" id="KW-0067">ATP-binding</keyword>
<evidence type="ECO:0000256" key="8">
    <source>
        <dbReference type="ARBA" id="ARBA00071212"/>
    </source>
</evidence>
<proteinExistence type="inferred from homology"/>
<keyword evidence="13" id="KW-1185">Reference proteome</keyword>
<evidence type="ECO:0000259" key="10">
    <source>
        <dbReference type="Pfam" id="PF16575"/>
    </source>
</evidence>
<evidence type="ECO:0000256" key="7">
    <source>
        <dbReference type="ARBA" id="ARBA00022840"/>
    </source>
</evidence>
<feature type="compositionally biased region" description="Basic residues" evidence="9">
    <location>
        <begin position="39"/>
        <end position="55"/>
    </location>
</feature>
<protein>
    <recommendedName>
        <fullName evidence="3">Polynucleotide 5'-hydroxyl-kinase GRC3</fullName>
    </recommendedName>
    <alternativeName>
        <fullName evidence="8">Polynucleotide 5'-hydroxyl-kinase NOL9</fullName>
    </alternativeName>
    <alternativeName>
        <fullName evidence="2">Polynucleotide 5'-hydroxyl-kinase grc3</fullName>
    </alternativeName>
</protein>
<comment type="similarity">
    <text evidence="1">Belongs to the Clp1 family. NOL9/GRC3 subfamily.</text>
</comment>
<dbReference type="PANTHER" id="PTHR12755:SF3">
    <property type="entry name" value="POLYNUCLEOTIDE 5'-HYDROXYL-KINASE NOL9"/>
    <property type="match status" value="1"/>
</dbReference>
<feature type="compositionally biased region" description="Low complexity" evidence="9">
    <location>
        <begin position="1"/>
        <end position="27"/>
    </location>
</feature>
<dbReference type="InterPro" id="IPR045116">
    <property type="entry name" value="Clp1/Grc3"/>
</dbReference>
<dbReference type="InterPro" id="IPR057573">
    <property type="entry name" value="NOL9_N"/>
</dbReference>
<dbReference type="AlphaFoldDB" id="A0A9P5X258"/>
<comment type="caution">
    <text evidence="12">The sequence shown here is derived from an EMBL/GenBank/DDBJ whole genome shotgun (WGS) entry which is preliminary data.</text>
</comment>
<dbReference type="Gene3D" id="3.40.50.300">
    <property type="entry name" value="P-loop containing nucleotide triphosphate hydrolases"/>
    <property type="match status" value="1"/>
</dbReference>
<keyword evidence="6" id="KW-0418">Kinase</keyword>
<organism evidence="12 13">
    <name type="scientific">Macrolepiota fuliginosa MF-IS2</name>
    <dbReference type="NCBI Taxonomy" id="1400762"/>
    <lineage>
        <taxon>Eukaryota</taxon>
        <taxon>Fungi</taxon>
        <taxon>Dikarya</taxon>
        <taxon>Basidiomycota</taxon>
        <taxon>Agaricomycotina</taxon>
        <taxon>Agaricomycetes</taxon>
        <taxon>Agaricomycetidae</taxon>
        <taxon>Agaricales</taxon>
        <taxon>Agaricineae</taxon>
        <taxon>Agaricaceae</taxon>
        <taxon>Macrolepiota</taxon>
    </lineage>
</organism>
<dbReference type="Pfam" id="PF24419">
    <property type="entry name" value="Cupin_NOL9"/>
    <property type="match status" value="1"/>
</dbReference>
<evidence type="ECO:0000256" key="2">
    <source>
        <dbReference type="ARBA" id="ARBA00018706"/>
    </source>
</evidence>
<evidence type="ECO:0000256" key="6">
    <source>
        <dbReference type="ARBA" id="ARBA00022777"/>
    </source>
</evidence>
<evidence type="ECO:0000256" key="3">
    <source>
        <dbReference type="ARBA" id="ARBA00019824"/>
    </source>
</evidence>
<dbReference type="GO" id="GO:0051731">
    <property type="term" value="F:polynucleotide 5'-hydroxyl-kinase activity"/>
    <property type="evidence" value="ECO:0007669"/>
    <property type="project" value="InterPro"/>
</dbReference>
<keyword evidence="5" id="KW-0547">Nucleotide-binding</keyword>
<reference evidence="12" key="1">
    <citation type="submission" date="2020-11" db="EMBL/GenBank/DDBJ databases">
        <authorList>
            <consortium name="DOE Joint Genome Institute"/>
            <person name="Ahrendt S."/>
            <person name="Riley R."/>
            <person name="Andreopoulos W."/>
            <person name="Labutti K."/>
            <person name="Pangilinan J."/>
            <person name="Ruiz-Duenas F.J."/>
            <person name="Barrasa J.M."/>
            <person name="Sanchez-Garcia M."/>
            <person name="Camarero S."/>
            <person name="Miyauchi S."/>
            <person name="Serrano A."/>
            <person name="Linde D."/>
            <person name="Babiker R."/>
            <person name="Drula E."/>
            <person name="Ayuso-Fernandez I."/>
            <person name="Pacheco R."/>
            <person name="Padilla G."/>
            <person name="Ferreira P."/>
            <person name="Barriuso J."/>
            <person name="Kellner H."/>
            <person name="Castanera R."/>
            <person name="Alfaro M."/>
            <person name="Ramirez L."/>
            <person name="Pisabarro A.G."/>
            <person name="Kuo A."/>
            <person name="Tritt A."/>
            <person name="Lipzen A."/>
            <person name="He G."/>
            <person name="Yan M."/>
            <person name="Ng V."/>
            <person name="Cullen D."/>
            <person name="Martin F."/>
            <person name="Rosso M.-N."/>
            <person name="Henrissat B."/>
            <person name="Hibbett D."/>
            <person name="Martinez A.T."/>
            <person name="Grigoriev I.V."/>
        </authorList>
    </citation>
    <scope>NUCLEOTIDE SEQUENCE</scope>
    <source>
        <strain evidence="12">MF-IS2</strain>
    </source>
</reference>
<feature type="region of interest" description="Disordered" evidence="9">
    <location>
        <begin position="1"/>
        <end position="137"/>
    </location>
</feature>
<dbReference type="InterPro" id="IPR027417">
    <property type="entry name" value="P-loop_NTPase"/>
</dbReference>
<feature type="compositionally biased region" description="Pro residues" evidence="9">
    <location>
        <begin position="28"/>
        <end position="38"/>
    </location>
</feature>
<dbReference type="GO" id="GO:0000448">
    <property type="term" value="P:cleavage in ITS2 between 5.8S rRNA and LSU-rRNA of tricistronic rRNA transcript (SSU-rRNA, 5.8S rRNA, LSU-rRNA)"/>
    <property type="evidence" value="ECO:0007669"/>
    <property type="project" value="TreeGrafter"/>
</dbReference>
<dbReference type="InterPro" id="IPR032319">
    <property type="entry name" value="CLP1_P"/>
</dbReference>
<dbReference type="GO" id="GO:0005524">
    <property type="term" value="F:ATP binding"/>
    <property type="evidence" value="ECO:0007669"/>
    <property type="project" value="UniProtKB-KW"/>
</dbReference>
<evidence type="ECO:0000256" key="1">
    <source>
        <dbReference type="ARBA" id="ARBA00011003"/>
    </source>
</evidence>
<keyword evidence="4" id="KW-0808">Transferase</keyword>
<dbReference type="PANTHER" id="PTHR12755">
    <property type="entry name" value="CLEAVAGE/POLYADENYLATION FACTOR IA SUBUNIT CLP1P"/>
    <property type="match status" value="1"/>
</dbReference>
<feature type="compositionally biased region" description="Polar residues" evidence="9">
    <location>
        <begin position="59"/>
        <end position="68"/>
    </location>
</feature>